<reference evidence="2 3" key="1">
    <citation type="submission" date="2020-10" db="EMBL/GenBank/DDBJ databases">
        <title>Complete genome sequence of Paludibaculum fermentans P105T, a facultatively anaerobic acidobacterium capable of dissimilatory Fe(III) reduction.</title>
        <authorList>
            <person name="Dedysh S.N."/>
            <person name="Beletsky A.V."/>
            <person name="Kulichevskaya I.S."/>
            <person name="Mardanov A.V."/>
            <person name="Ravin N.V."/>
        </authorList>
    </citation>
    <scope>NUCLEOTIDE SEQUENCE [LARGE SCALE GENOMIC DNA]</scope>
    <source>
        <strain evidence="2 3">P105</strain>
    </source>
</reference>
<dbReference type="RefSeq" id="WP_194449403.1">
    <property type="nucleotide sequence ID" value="NZ_CP063849.1"/>
</dbReference>
<dbReference type="EMBL" id="CP063849">
    <property type="protein sequence ID" value="QOY87736.1"/>
    <property type="molecule type" value="Genomic_DNA"/>
</dbReference>
<dbReference type="KEGG" id="pfer:IRI77_34160"/>
<dbReference type="InterPro" id="IPR013424">
    <property type="entry name" value="Ice-binding_C"/>
</dbReference>
<evidence type="ECO:0000313" key="2">
    <source>
        <dbReference type="EMBL" id="QOY87736.1"/>
    </source>
</evidence>
<accession>A0A7S7NQ46</accession>
<name>A0A7S7NQ46_PALFE</name>
<dbReference type="Proteomes" id="UP000593892">
    <property type="component" value="Chromosome"/>
</dbReference>
<organism evidence="2 3">
    <name type="scientific">Paludibaculum fermentans</name>
    <dbReference type="NCBI Taxonomy" id="1473598"/>
    <lineage>
        <taxon>Bacteria</taxon>
        <taxon>Pseudomonadati</taxon>
        <taxon>Acidobacteriota</taxon>
        <taxon>Terriglobia</taxon>
        <taxon>Bryobacterales</taxon>
        <taxon>Bryobacteraceae</taxon>
        <taxon>Paludibaculum</taxon>
    </lineage>
</organism>
<proteinExistence type="predicted"/>
<feature type="signal peptide" evidence="1">
    <location>
        <begin position="1"/>
        <end position="21"/>
    </location>
</feature>
<evidence type="ECO:0000256" key="1">
    <source>
        <dbReference type="SAM" id="SignalP"/>
    </source>
</evidence>
<gene>
    <name evidence="2" type="ORF">IRI77_34160</name>
</gene>
<dbReference type="NCBIfam" id="TIGR02595">
    <property type="entry name" value="PEP_CTERM"/>
    <property type="match status" value="1"/>
</dbReference>
<dbReference type="AlphaFoldDB" id="A0A7S7NQ46"/>
<evidence type="ECO:0000313" key="3">
    <source>
        <dbReference type="Proteomes" id="UP000593892"/>
    </source>
</evidence>
<feature type="chain" id="PRO_5032325903" evidence="1">
    <location>
        <begin position="22"/>
        <end position="167"/>
    </location>
</feature>
<protein>
    <submittedName>
        <fullName evidence="2">PEP-CTERM sorting domain-containing protein</fullName>
    </submittedName>
</protein>
<sequence length="167" mass="16769">MKLAALCLALVLGALCPQAGASTLQLTQGGWDQGGPLTILFTGVDTDLSGGIDTAELTAFSASFQLDGGGIATLTLADLGSDGFYYASPADYFVKADGPLYSLYEIAFAGSVFGALSDSTSVVAITGAPLQVDGASAVPEPGTALIVGLPLVLLGLRRRKSAPHCGS</sequence>
<keyword evidence="1" id="KW-0732">Signal</keyword>
<keyword evidence="3" id="KW-1185">Reference proteome</keyword>